<keyword evidence="3" id="KW-1185">Reference proteome</keyword>
<evidence type="ECO:0000313" key="2">
    <source>
        <dbReference type="EMBL" id="GET86561.1"/>
    </source>
</evidence>
<dbReference type="Proteomes" id="UP000419144">
    <property type="component" value="Unassembled WGS sequence"/>
</dbReference>
<reference evidence="2" key="1">
    <citation type="submission" date="2019-11" db="EMBL/GenBank/DDBJ databases">
        <title>Leishmania tarentolae CDS.</title>
        <authorList>
            <person name="Goto Y."/>
            <person name="Yamagishi J."/>
        </authorList>
    </citation>
    <scope>NUCLEOTIDE SEQUENCE [LARGE SCALE GENOMIC DNA]</scope>
    <source>
        <strain evidence="2">Parrot Tar II</strain>
    </source>
</reference>
<evidence type="ECO:0000256" key="1">
    <source>
        <dbReference type="SAM" id="MobiDB-lite"/>
    </source>
</evidence>
<gene>
    <name evidence="2" type="ORF">LtaPh_1013251</name>
</gene>
<feature type="compositionally biased region" description="Basic residues" evidence="1">
    <location>
        <begin position="157"/>
        <end position="168"/>
    </location>
</feature>
<comment type="caution">
    <text evidence="2">The sequence shown here is derived from an EMBL/GenBank/DDBJ whole genome shotgun (WGS) entry which is preliminary data.</text>
</comment>
<dbReference type="VEuPathDB" id="TriTrypDB:LtaPh_1013251"/>
<dbReference type="AlphaFoldDB" id="A0A640KBK5"/>
<feature type="region of interest" description="Disordered" evidence="1">
    <location>
        <begin position="106"/>
        <end position="168"/>
    </location>
</feature>
<evidence type="ECO:0000313" key="3">
    <source>
        <dbReference type="Proteomes" id="UP000419144"/>
    </source>
</evidence>
<proteinExistence type="predicted"/>
<feature type="compositionally biased region" description="Basic and acidic residues" evidence="1">
    <location>
        <begin position="121"/>
        <end position="148"/>
    </location>
</feature>
<dbReference type="EMBL" id="BLBS01000012">
    <property type="protein sequence ID" value="GET86561.1"/>
    <property type="molecule type" value="Genomic_DNA"/>
</dbReference>
<name>A0A640KBK5_LEITA</name>
<sequence>MASIGYSRAVRLDRRHWPPGIVHLRSVFRVRQARLRLVRVPPLHPLHVSLRLHCDGERVRLHRSWLGAAIHVDPPHPRGCGTATLRAAAGRRSSWHGLYASAAAAQRRGGSGEVYRQGAEAAREPAHHAAGDRSAEDRPCHRGSRTDALRTPQRPNCPHRRGRSAVARRLHDDAADRLLCVVGGGRNSRDLLSAAQHRLSVARKPHDHSLHIRHGVGDHEHVQERAPVSVQLPCSVQHPRTQSPHGGRLPYIHQRHHQLHFDHLLCVDHLRRWVTYAARCIPLSAAVRRNRPQRRSQLAGQLRVVPLRQVHAEVSHRLSAEPLRHGGKAVSTCL</sequence>
<protein>
    <submittedName>
        <fullName evidence="2">Uncharacterized protein</fullName>
    </submittedName>
</protein>
<organism evidence="2 3">
    <name type="scientific">Leishmania tarentolae</name>
    <name type="common">Sauroleishmania tarentolae</name>
    <dbReference type="NCBI Taxonomy" id="5689"/>
    <lineage>
        <taxon>Eukaryota</taxon>
        <taxon>Discoba</taxon>
        <taxon>Euglenozoa</taxon>
        <taxon>Kinetoplastea</taxon>
        <taxon>Metakinetoplastina</taxon>
        <taxon>Trypanosomatida</taxon>
        <taxon>Trypanosomatidae</taxon>
        <taxon>Leishmaniinae</taxon>
        <taxon>Leishmania</taxon>
        <taxon>lizard Leishmania</taxon>
    </lineage>
</organism>
<accession>A0A640KBK5</accession>